<evidence type="ECO:0000256" key="1">
    <source>
        <dbReference type="ARBA" id="ARBA00023157"/>
    </source>
</evidence>
<reference key="1">
    <citation type="journal article" date="2007" name="Nature">
        <title>The medaka draft genome and insights into vertebrate genome evolution.</title>
        <authorList>
            <person name="Kasahara M."/>
            <person name="Naruse K."/>
            <person name="Sasaki S."/>
            <person name="Nakatani Y."/>
            <person name="Qu W."/>
            <person name="Ahsan B."/>
            <person name="Yamada T."/>
            <person name="Nagayasu Y."/>
            <person name="Doi K."/>
            <person name="Kasai Y."/>
            <person name="Jindo T."/>
            <person name="Kobayashi D."/>
            <person name="Shimada A."/>
            <person name="Toyoda A."/>
            <person name="Kuroki Y."/>
            <person name="Fujiyama A."/>
            <person name="Sasaki T."/>
            <person name="Shimizu A."/>
            <person name="Asakawa S."/>
            <person name="Shimizu N."/>
            <person name="Hashimoto S."/>
            <person name="Yang J."/>
            <person name="Lee Y."/>
            <person name="Matsushima K."/>
            <person name="Sugano S."/>
            <person name="Sakaizumi M."/>
            <person name="Narita T."/>
            <person name="Ohishi K."/>
            <person name="Haga S."/>
            <person name="Ohta F."/>
            <person name="Nomoto H."/>
            <person name="Nogata K."/>
            <person name="Morishita T."/>
            <person name="Endo T."/>
            <person name="Shin-I T."/>
            <person name="Takeda H."/>
            <person name="Morishita S."/>
            <person name="Kohara Y."/>
        </authorList>
    </citation>
    <scope>NUCLEOTIDE SEQUENCE [LARGE SCALE GENOMIC DNA]</scope>
    <source>
        <strain>Hd-rR</strain>
    </source>
</reference>
<name>A0A3P9MK69_ORYLA</name>
<evidence type="ECO:0000313" key="3">
    <source>
        <dbReference type="Ensembl" id="ENSORLP00020033399.1"/>
    </source>
</evidence>
<feature type="domain" description="Peptidase S1" evidence="2">
    <location>
        <begin position="55"/>
        <end position="278"/>
    </location>
</feature>
<sequence length="280" mass="30644">MHIPRPKGPKSLPELIHHSTRGLKRSTSSGIIMNLCLVLVVLLADAVSGSIEKRIVGSTSCNKDRQYHVQIEAVQGGKVCGGALLDTRWIITASHCAEQNVKVELGKQLPLYKKMKYLKIVKQQISVEQQFTYKDEAGNPHDIMLMKLNKDAPAQFPTINAPKPGCKRPAMEQVVNIGGMGSKKAGKKLESSVRCASTEISACGENDKPDSKYQSDESTTMCAHKPGVEACHGDAGSAVEYDGLLHGIIVSDPVDKCANSIVMLDICHYIEWIKDTRRKH</sequence>
<dbReference type="InterPro" id="IPR001314">
    <property type="entry name" value="Peptidase_S1A"/>
</dbReference>
<reference evidence="3" key="3">
    <citation type="submission" date="2025-08" db="UniProtKB">
        <authorList>
            <consortium name="Ensembl"/>
        </authorList>
    </citation>
    <scope>IDENTIFICATION</scope>
    <source>
        <strain evidence="3">HNI</strain>
    </source>
</reference>
<proteinExistence type="predicted"/>
<dbReference type="InterPro" id="IPR018114">
    <property type="entry name" value="TRYPSIN_HIS"/>
</dbReference>
<dbReference type="PROSITE" id="PS00134">
    <property type="entry name" value="TRYPSIN_HIS"/>
    <property type="match status" value="1"/>
</dbReference>
<dbReference type="SMART" id="SM00020">
    <property type="entry name" value="Tryp_SPc"/>
    <property type="match status" value="1"/>
</dbReference>
<evidence type="ECO:0000259" key="2">
    <source>
        <dbReference type="PROSITE" id="PS50240"/>
    </source>
</evidence>
<dbReference type="PANTHER" id="PTHR24271:SF96">
    <property type="entry name" value="GRANZYME A-RELATED"/>
    <property type="match status" value="1"/>
</dbReference>
<dbReference type="Gene3D" id="2.40.10.10">
    <property type="entry name" value="Trypsin-like serine proteases"/>
    <property type="match status" value="2"/>
</dbReference>
<evidence type="ECO:0000313" key="4">
    <source>
        <dbReference type="Proteomes" id="UP000265180"/>
    </source>
</evidence>
<dbReference type="Pfam" id="PF00089">
    <property type="entry name" value="Trypsin"/>
    <property type="match status" value="1"/>
</dbReference>
<dbReference type="Proteomes" id="UP000265180">
    <property type="component" value="Chromosome 9"/>
</dbReference>
<dbReference type="GO" id="GO:0006508">
    <property type="term" value="P:proteolysis"/>
    <property type="evidence" value="ECO:0007669"/>
    <property type="project" value="InterPro"/>
</dbReference>
<protein>
    <recommendedName>
        <fullName evidence="2">Peptidase S1 domain-containing protein</fullName>
    </recommendedName>
</protein>
<dbReference type="InterPro" id="IPR001254">
    <property type="entry name" value="Trypsin_dom"/>
</dbReference>
<dbReference type="PANTHER" id="PTHR24271">
    <property type="entry name" value="KALLIKREIN-RELATED"/>
    <property type="match status" value="1"/>
</dbReference>
<organism evidence="3 4">
    <name type="scientific">Oryzias latipes</name>
    <name type="common">Japanese rice fish</name>
    <name type="synonym">Japanese killifish</name>
    <dbReference type="NCBI Taxonomy" id="8090"/>
    <lineage>
        <taxon>Eukaryota</taxon>
        <taxon>Metazoa</taxon>
        <taxon>Chordata</taxon>
        <taxon>Craniata</taxon>
        <taxon>Vertebrata</taxon>
        <taxon>Euteleostomi</taxon>
        <taxon>Actinopterygii</taxon>
        <taxon>Neopterygii</taxon>
        <taxon>Teleostei</taxon>
        <taxon>Neoteleostei</taxon>
        <taxon>Acanthomorphata</taxon>
        <taxon>Ovalentaria</taxon>
        <taxon>Atherinomorphae</taxon>
        <taxon>Beloniformes</taxon>
        <taxon>Adrianichthyidae</taxon>
        <taxon>Oryziinae</taxon>
        <taxon>Oryzias</taxon>
    </lineage>
</organism>
<dbReference type="SUPFAM" id="SSF50494">
    <property type="entry name" value="Trypsin-like serine proteases"/>
    <property type="match status" value="1"/>
</dbReference>
<dbReference type="AlphaFoldDB" id="A0A3P9MK69"/>
<keyword evidence="1" id="KW-1015">Disulfide bond</keyword>
<accession>A0A3P9MK69</accession>
<dbReference type="GO" id="GO:0004252">
    <property type="term" value="F:serine-type endopeptidase activity"/>
    <property type="evidence" value="ECO:0007669"/>
    <property type="project" value="InterPro"/>
</dbReference>
<dbReference type="Ensembl" id="ENSORLT00020027229.1">
    <property type="protein sequence ID" value="ENSORLP00020033399.1"/>
    <property type="gene ID" value="ENSORLG00020019359.1"/>
</dbReference>
<reference evidence="3" key="4">
    <citation type="submission" date="2025-09" db="UniProtKB">
        <authorList>
            <consortium name="Ensembl"/>
        </authorList>
    </citation>
    <scope>IDENTIFICATION</scope>
    <source>
        <strain evidence="3">HNI</strain>
    </source>
</reference>
<dbReference type="PRINTS" id="PR00722">
    <property type="entry name" value="CHYMOTRYPSIN"/>
</dbReference>
<dbReference type="PROSITE" id="PS50240">
    <property type="entry name" value="TRYPSIN_DOM"/>
    <property type="match status" value="1"/>
</dbReference>
<dbReference type="InterPro" id="IPR043504">
    <property type="entry name" value="Peptidase_S1_PA_chymotrypsin"/>
</dbReference>
<dbReference type="InterPro" id="IPR009003">
    <property type="entry name" value="Peptidase_S1_PA"/>
</dbReference>
<reference evidence="3 4" key="2">
    <citation type="submission" date="2017-04" db="EMBL/GenBank/DDBJ databases">
        <title>CpG methylation of centromeres and impact of large insertions on vertebrate speciation.</title>
        <authorList>
            <person name="Ichikawa K."/>
            <person name="Yoshimura J."/>
            <person name="Morishita S."/>
        </authorList>
    </citation>
    <scope>NUCLEOTIDE SEQUENCE</scope>
    <source>
        <strain evidence="3 4">HNI</strain>
    </source>
</reference>